<dbReference type="GO" id="GO:0004888">
    <property type="term" value="F:transmembrane signaling receptor activity"/>
    <property type="evidence" value="ECO:0007669"/>
    <property type="project" value="InterPro"/>
</dbReference>
<dbReference type="Gene3D" id="1.10.287.950">
    <property type="entry name" value="Methyl-accepting chemotaxis protein"/>
    <property type="match status" value="1"/>
</dbReference>
<dbReference type="KEGG" id="dmm:dnm_043700"/>
<dbReference type="CDD" id="cd11386">
    <property type="entry name" value="MCP_signal"/>
    <property type="match status" value="1"/>
</dbReference>
<evidence type="ECO:0000256" key="3">
    <source>
        <dbReference type="PROSITE-ProRule" id="PRU00284"/>
    </source>
</evidence>
<feature type="coiled-coil region" evidence="4">
    <location>
        <begin position="446"/>
        <end position="473"/>
    </location>
</feature>
<dbReference type="Pfam" id="PF00015">
    <property type="entry name" value="MCPsignal"/>
    <property type="match status" value="1"/>
</dbReference>
<evidence type="ECO:0000256" key="4">
    <source>
        <dbReference type="SAM" id="Coils"/>
    </source>
</evidence>
<keyword evidence="4" id="KW-0175">Coiled coil</keyword>
<feature type="transmembrane region" description="Helical" evidence="6">
    <location>
        <begin position="223"/>
        <end position="246"/>
    </location>
</feature>
<dbReference type="InterPro" id="IPR051310">
    <property type="entry name" value="MCP_chemotaxis"/>
</dbReference>
<organism evidence="8 9">
    <name type="scientific">Desulfonema magnum</name>
    <dbReference type="NCBI Taxonomy" id="45655"/>
    <lineage>
        <taxon>Bacteria</taxon>
        <taxon>Pseudomonadati</taxon>
        <taxon>Thermodesulfobacteriota</taxon>
        <taxon>Desulfobacteria</taxon>
        <taxon>Desulfobacterales</taxon>
        <taxon>Desulfococcaceae</taxon>
        <taxon>Desulfonema</taxon>
    </lineage>
</organism>
<keyword evidence="6" id="KW-0472">Membrane</keyword>
<gene>
    <name evidence="8" type="ORF">dnm_043700</name>
</gene>
<name>A0A975BML9_9BACT</name>
<dbReference type="PROSITE" id="PS50111">
    <property type="entry name" value="CHEMOTAXIS_TRANSDUC_2"/>
    <property type="match status" value="1"/>
</dbReference>
<dbReference type="Proteomes" id="UP000663722">
    <property type="component" value="Chromosome"/>
</dbReference>
<dbReference type="GO" id="GO:0005886">
    <property type="term" value="C:plasma membrane"/>
    <property type="evidence" value="ECO:0007669"/>
    <property type="project" value="TreeGrafter"/>
</dbReference>
<evidence type="ECO:0000256" key="1">
    <source>
        <dbReference type="ARBA" id="ARBA00022500"/>
    </source>
</evidence>
<dbReference type="SUPFAM" id="SSF58104">
    <property type="entry name" value="Methyl-accepting chemotaxis protein (MCP) signaling domain"/>
    <property type="match status" value="1"/>
</dbReference>
<feature type="region of interest" description="Disordered" evidence="5">
    <location>
        <begin position="274"/>
        <end position="293"/>
    </location>
</feature>
<proteinExistence type="inferred from homology"/>
<evidence type="ECO:0000259" key="7">
    <source>
        <dbReference type="PROSITE" id="PS50111"/>
    </source>
</evidence>
<sequence>MSVKKMFFVSYAIITVGVIVLGILTLLMSLNEKKVNHSYKQRYQSYLVADQLRQSSDDLTRMARTYVVTGDAKYEKIYWDILAIRNGKKPRPENYERIYWDLVLSYGDTPHPDGQTISLVKLMENLGFTKEEFDKLKDAQKNSDSLVKTETIAMNAMKGLYDDGSGNYVKKNKPDSDMARRIMHDAQYHKYKASIMEPIDQFLEMLDKRTEKNVEYHVTIGNLILLSIQMMALVLIIISVATGIFVNSRLRKIVKQVRRASDTVASGSQELNISAQQVSQGTSEQAASAEEVSASMEEMSSNISLNTDNAIQTEKIALKSAEHARDSGKAVIKTVNAMKDIAEKTAIIEEVARQTNMLALNAAIEAARAGEKGKGFAVVASEVRKLAERSQKAAVKIGKLSVSSVNIAETAGEMLEQLVPDIQKTAELVQEISAAGREQNTGTEQINDAVQQLDQVIQRNASAAEEMASTSEELSVQADQLREVIALFGVTETVRNTRKNSEFGSETRGINSVRIKNSRTSGDANMKKIKMKDSDFNYLIDTDKANKYDSNFERY</sequence>
<dbReference type="SMART" id="SM00283">
    <property type="entry name" value="MA"/>
    <property type="match status" value="1"/>
</dbReference>
<dbReference type="EMBL" id="CP061800">
    <property type="protein sequence ID" value="QTA88327.1"/>
    <property type="molecule type" value="Genomic_DNA"/>
</dbReference>
<protein>
    <submittedName>
        <fullName evidence="8">Methyl-accepting chemotaxis protein signailing-domain containing protein</fullName>
    </submittedName>
</protein>
<keyword evidence="9" id="KW-1185">Reference proteome</keyword>
<keyword evidence="6" id="KW-1133">Transmembrane helix</keyword>
<keyword evidence="1" id="KW-0145">Chemotaxis</keyword>
<accession>A0A975BML9</accession>
<comment type="similarity">
    <text evidence="2">Belongs to the methyl-accepting chemotaxis (MCP) protein family.</text>
</comment>
<evidence type="ECO:0000313" key="9">
    <source>
        <dbReference type="Proteomes" id="UP000663722"/>
    </source>
</evidence>
<dbReference type="PANTHER" id="PTHR43531:SF11">
    <property type="entry name" value="METHYL-ACCEPTING CHEMOTAXIS PROTEIN 3"/>
    <property type="match status" value="1"/>
</dbReference>
<dbReference type="GO" id="GO:0006935">
    <property type="term" value="P:chemotaxis"/>
    <property type="evidence" value="ECO:0007669"/>
    <property type="project" value="UniProtKB-KW"/>
</dbReference>
<dbReference type="PANTHER" id="PTHR43531">
    <property type="entry name" value="PROTEIN ICFG"/>
    <property type="match status" value="1"/>
</dbReference>
<dbReference type="GO" id="GO:0007165">
    <property type="term" value="P:signal transduction"/>
    <property type="evidence" value="ECO:0007669"/>
    <property type="project" value="UniProtKB-KW"/>
</dbReference>
<reference evidence="8" key="1">
    <citation type="journal article" date="2021" name="Microb. Physiol.">
        <title>Proteogenomic Insights into the Physiology of Marine, Sulfate-Reducing, Filamentous Desulfonema limicola and Desulfonema magnum.</title>
        <authorList>
            <person name="Schnaars V."/>
            <person name="Wohlbrand L."/>
            <person name="Scheve S."/>
            <person name="Hinrichs C."/>
            <person name="Reinhardt R."/>
            <person name="Rabus R."/>
        </authorList>
    </citation>
    <scope>NUCLEOTIDE SEQUENCE</scope>
    <source>
        <strain evidence="8">4be13</strain>
    </source>
</reference>
<dbReference type="PRINTS" id="PR00260">
    <property type="entry name" value="CHEMTRNSDUCR"/>
</dbReference>
<feature type="transmembrane region" description="Helical" evidence="6">
    <location>
        <begin position="6"/>
        <end position="30"/>
    </location>
</feature>
<evidence type="ECO:0000256" key="5">
    <source>
        <dbReference type="SAM" id="MobiDB-lite"/>
    </source>
</evidence>
<keyword evidence="3" id="KW-0807">Transducer</keyword>
<feature type="compositionally biased region" description="Low complexity" evidence="5">
    <location>
        <begin position="283"/>
        <end position="293"/>
    </location>
</feature>
<evidence type="ECO:0000256" key="6">
    <source>
        <dbReference type="SAM" id="Phobius"/>
    </source>
</evidence>
<evidence type="ECO:0000313" key="8">
    <source>
        <dbReference type="EMBL" id="QTA88327.1"/>
    </source>
</evidence>
<dbReference type="InterPro" id="IPR004089">
    <property type="entry name" value="MCPsignal_dom"/>
</dbReference>
<dbReference type="RefSeq" id="WP_207683143.1">
    <property type="nucleotide sequence ID" value="NZ_CP061800.1"/>
</dbReference>
<feature type="domain" description="Methyl-accepting transducer" evidence="7">
    <location>
        <begin position="260"/>
        <end position="475"/>
    </location>
</feature>
<dbReference type="AlphaFoldDB" id="A0A975BML9"/>
<keyword evidence="6" id="KW-0812">Transmembrane</keyword>
<evidence type="ECO:0000256" key="2">
    <source>
        <dbReference type="ARBA" id="ARBA00029447"/>
    </source>
</evidence>
<dbReference type="InterPro" id="IPR004090">
    <property type="entry name" value="Chemotax_Me-accpt_rcpt"/>
</dbReference>